<evidence type="ECO:0008006" key="6">
    <source>
        <dbReference type="Google" id="ProtNLM"/>
    </source>
</evidence>
<evidence type="ECO:0000313" key="5">
    <source>
        <dbReference type="Proteomes" id="UP000011016"/>
    </source>
</evidence>
<dbReference type="HOGENOM" id="CLU_030671_0_1_11"/>
<protein>
    <recommendedName>
        <fullName evidence="6">Cyclase family protein</fullName>
    </recommendedName>
</protein>
<dbReference type="PANTHER" id="PTHR34861">
    <property type="match status" value="1"/>
</dbReference>
<dbReference type="AlphaFoldDB" id="I7JWE2"/>
<dbReference type="InterPro" id="IPR037175">
    <property type="entry name" value="KFase_sf"/>
</dbReference>
<dbReference type="SUPFAM" id="SSF102198">
    <property type="entry name" value="Putative cyclase"/>
    <property type="match status" value="1"/>
</dbReference>
<dbReference type="EMBL" id="CAJZ01000155">
    <property type="protein sequence ID" value="CCI83826.1"/>
    <property type="molecule type" value="Genomic_DNA"/>
</dbReference>
<dbReference type="Gene3D" id="3.50.30.50">
    <property type="entry name" value="Putative cyclase"/>
    <property type="match status" value="1"/>
</dbReference>
<proteinExistence type="predicted"/>
<dbReference type="EMBL" id="AHAE01000066">
    <property type="protein sequence ID" value="EJZ81703.1"/>
    <property type="molecule type" value="Genomic_DNA"/>
</dbReference>
<accession>I7JWE2</accession>
<reference evidence="2 5" key="1">
    <citation type="journal article" date="2012" name="J. Bacteriol.">
        <title>Draft Genome Sequence of Turicella otitidis ATCC 51513, Isolated from Middle Ear Fluid from a Child with Otitis Media.</title>
        <authorList>
            <person name="Brinkrolf K."/>
            <person name="Schneider J."/>
            <person name="Knecht M."/>
            <person name="Ruckert C."/>
            <person name="Tauch A."/>
        </authorList>
    </citation>
    <scope>NUCLEOTIDE SEQUENCE [LARGE SCALE GENOMIC DNA]</scope>
    <source>
        <strain evidence="2 5">ATCC 51513</strain>
    </source>
</reference>
<reference evidence="3 4" key="2">
    <citation type="submission" date="2012-08" db="EMBL/GenBank/DDBJ databases">
        <title>The Genome Sequence of Turicella otitidis ATCC 51513.</title>
        <authorList>
            <consortium name="The Broad Institute Genome Sequencing Platform"/>
            <person name="Earl A."/>
            <person name="Ward D."/>
            <person name="Feldgarden M."/>
            <person name="Gevers D."/>
            <person name="Huys G."/>
            <person name="Walker B."/>
            <person name="Young S.K."/>
            <person name="Zeng Q."/>
            <person name="Gargeya S."/>
            <person name="Fitzgerald M."/>
            <person name="Haas B."/>
            <person name="Abouelleil A."/>
            <person name="Alvarado L."/>
            <person name="Arachchi H.M."/>
            <person name="Berlin A.M."/>
            <person name="Chapman S.B."/>
            <person name="Goldberg J."/>
            <person name="Griggs A."/>
            <person name="Gujja S."/>
            <person name="Hansen M."/>
            <person name="Howarth C."/>
            <person name="Imamovic A."/>
            <person name="Larimer J."/>
            <person name="McCowen C."/>
            <person name="Montmayeur A."/>
            <person name="Murphy C."/>
            <person name="Neiman D."/>
            <person name="Pearson M."/>
            <person name="Priest M."/>
            <person name="Roberts A."/>
            <person name="Saif S."/>
            <person name="Shea T."/>
            <person name="Sisk P."/>
            <person name="Sykes S."/>
            <person name="Wortman J."/>
            <person name="Nusbaum C."/>
            <person name="Birren B."/>
        </authorList>
    </citation>
    <scope>NUCLEOTIDE SEQUENCE [LARGE SCALE GENOMIC DNA]</scope>
    <source>
        <strain evidence="3 4">ATCC 51513</strain>
    </source>
</reference>
<dbReference type="Proteomes" id="UP000011016">
    <property type="component" value="Unassembled WGS sequence"/>
</dbReference>
<dbReference type="PANTHER" id="PTHR34861:SF10">
    <property type="entry name" value="CYCLASE"/>
    <property type="match status" value="1"/>
</dbReference>
<dbReference type="OrthoDB" id="7067800at2"/>
<organism evidence="2 5">
    <name type="scientific">Corynebacterium otitidis ATCC 51513</name>
    <dbReference type="NCBI Taxonomy" id="883169"/>
    <lineage>
        <taxon>Bacteria</taxon>
        <taxon>Bacillati</taxon>
        <taxon>Actinomycetota</taxon>
        <taxon>Actinomycetes</taxon>
        <taxon>Mycobacteriales</taxon>
        <taxon>Corynebacteriaceae</taxon>
        <taxon>Corynebacterium</taxon>
    </lineage>
</organism>
<dbReference type="PATRIC" id="fig|883169.3.peg.1304"/>
<evidence type="ECO:0000313" key="3">
    <source>
        <dbReference type="EMBL" id="EJZ81703.1"/>
    </source>
</evidence>
<dbReference type="eggNOG" id="COG1878">
    <property type="taxonomic scope" value="Bacteria"/>
</dbReference>
<dbReference type="STRING" id="29321.AAV33_04665"/>
<sequence length="344" mass="36741">MATTRWRRRPEGSTWGGFGPDDGRGRLNLLGPSHVRAGLEAARSGVAFPLGLPITVPRGSVLNPHRHPPALRPSLRGDEVTANRPAARTTPGAPELINDDVLTLYPQYSSQWDALGHVGCRFDAGDGEPSDRYYNGYRPADLVLPEREEDAGPGGETTVDLGPVGIGNAAAVPVQGRGVLVDLAYHLGTGRRAVGYADVARILEADGIEVREGDFVLFHTGFAERLLGMAGKPDREALDALGARLDGRDPGLLRWLEESGVVAVIADNYAVENYPAPPSEGDPSILPLHVHCLFRLGIHLGELWRLSPLAEHLRAEGRFEFLLTAQPLNIPGAAGSPVNAVATT</sequence>
<evidence type="ECO:0000313" key="4">
    <source>
        <dbReference type="Proteomes" id="UP000006078"/>
    </source>
</evidence>
<comment type="caution">
    <text evidence="2">The sequence shown here is derived from an EMBL/GenBank/DDBJ whole genome shotgun (WGS) entry which is preliminary data.</text>
</comment>
<dbReference type="Proteomes" id="UP000006078">
    <property type="component" value="Unassembled WGS sequence"/>
</dbReference>
<dbReference type="InterPro" id="IPR007325">
    <property type="entry name" value="KFase/CYL"/>
</dbReference>
<name>I7JWE2_9CORY</name>
<evidence type="ECO:0000256" key="1">
    <source>
        <dbReference type="SAM" id="MobiDB-lite"/>
    </source>
</evidence>
<dbReference type="Pfam" id="PF04199">
    <property type="entry name" value="Cyclase"/>
    <property type="match status" value="1"/>
</dbReference>
<dbReference type="GO" id="GO:0019441">
    <property type="term" value="P:L-tryptophan catabolic process to kynurenine"/>
    <property type="evidence" value="ECO:0007669"/>
    <property type="project" value="InterPro"/>
</dbReference>
<dbReference type="RefSeq" id="WP_004601245.1">
    <property type="nucleotide sequence ID" value="NZ_HF541867.1"/>
</dbReference>
<dbReference type="GO" id="GO:0004061">
    <property type="term" value="F:arylformamidase activity"/>
    <property type="evidence" value="ECO:0007669"/>
    <property type="project" value="InterPro"/>
</dbReference>
<evidence type="ECO:0000313" key="2">
    <source>
        <dbReference type="EMBL" id="CCI83826.1"/>
    </source>
</evidence>
<feature type="region of interest" description="Disordered" evidence="1">
    <location>
        <begin position="1"/>
        <end position="23"/>
    </location>
</feature>
<gene>
    <name evidence="2" type="ORF">BN46_1100</name>
    <name evidence="3" type="ORF">HMPREF9719_01355</name>
</gene>
<keyword evidence="4" id="KW-1185">Reference proteome</keyword>